<accession>A0A7L5E1U6</accession>
<organism evidence="2 3">
    <name type="scientific">Mucilaginibacter robiniae</name>
    <dbReference type="NCBI Taxonomy" id="2728022"/>
    <lineage>
        <taxon>Bacteria</taxon>
        <taxon>Pseudomonadati</taxon>
        <taxon>Bacteroidota</taxon>
        <taxon>Sphingobacteriia</taxon>
        <taxon>Sphingobacteriales</taxon>
        <taxon>Sphingobacteriaceae</taxon>
        <taxon>Mucilaginibacter</taxon>
    </lineage>
</organism>
<dbReference type="Proteomes" id="UP000503278">
    <property type="component" value="Chromosome"/>
</dbReference>
<feature type="transmembrane region" description="Helical" evidence="1">
    <location>
        <begin position="6"/>
        <end position="24"/>
    </location>
</feature>
<dbReference type="AlphaFoldDB" id="A0A7L5E1U6"/>
<dbReference type="RefSeq" id="WP_169607900.1">
    <property type="nucleotide sequence ID" value="NZ_CP051682.1"/>
</dbReference>
<keyword evidence="1" id="KW-0472">Membrane</keyword>
<gene>
    <name evidence="2" type="ORF">HH214_11795</name>
</gene>
<dbReference type="EMBL" id="CP051682">
    <property type="protein sequence ID" value="QJD96508.1"/>
    <property type="molecule type" value="Genomic_DNA"/>
</dbReference>
<keyword evidence="1" id="KW-0812">Transmembrane</keyword>
<reference evidence="2 3" key="1">
    <citation type="submission" date="2020-04" db="EMBL/GenBank/DDBJ databases">
        <title>Genome sequencing of novel species.</title>
        <authorList>
            <person name="Heo J."/>
            <person name="Kim S.-J."/>
            <person name="Kim J.-S."/>
            <person name="Hong S.-B."/>
            <person name="Kwon S.-W."/>
        </authorList>
    </citation>
    <scope>NUCLEOTIDE SEQUENCE [LARGE SCALE GENOMIC DNA]</scope>
    <source>
        <strain evidence="2 3">F39-2</strain>
    </source>
</reference>
<protein>
    <submittedName>
        <fullName evidence="2">SdpI family protein</fullName>
    </submittedName>
</protein>
<evidence type="ECO:0000313" key="3">
    <source>
        <dbReference type="Proteomes" id="UP000503278"/>
    </source>
</evidence>
<feature type="transmembrane region" description="Helical" evidence="1">
    <location>
        <begin position="61"/>
        <end position="82"/>
    </location>
</feature>
<evidence type="ECO:0000313" key="2">
    <source>
        <dbReference type="EMBL" id="QJD96508.1"/>
    </source>
</evidence>
<dbReference type="Pfam" id="PF13630">
    <property type="entry name" value="SdpI"/>
    <property type="match status" value="1"/>
</dbReference>
<name>A0A7L5E1U6_9SPHI</name>
<keyword evidence="1" id="KW-1133">Transmembrane helix</keyword>
<sequence length="123" mass="13776">MNWIVGPQLIGFIILLAGLIQKRFPPKTINGLYGYRTASSMRNSQSWNEANRYSAQLMIKAGGITLASGLLITWMMTFFHFAETTQSIIQLVLVLVPTFGIAGGLIYFTEKYLKKVFGNHLES</sequence>
<feature type="transmembrane region" description="Helical" evidence="1">
    <location>
        <begin position="88"/>
        <end position="108"/>
    </location>
</feature>
<evidence type="ECO:0000256" key="1">
    <source>
        <dbReference type="SAM" id="Phobius"/>
    </source>
</evidence>
<keyword evidence="3" id="KW-1185">Reference proteome</keyword>
<dbReference type="InterPro" id="IPR025962">
    <property type="entry name" value="SdpI/YhfL"/>
</dbReference>
<dbReference type="KEGG" id="mrob:HH214_11795"/>
<proteinExistence type="predicted"/>